<comment type="caution">
    <text evidence="8">The sequence shown here is derived from an EMBL/GenBank/DDBJ whole genome shotgun (WGS) entry which is preliminary data.</text>
</comment>
<gene>
    <name evidence="8" type="ORF">EET67_04200</name>
</gene>
<evidence type="ECO:0000256" key="4">
    <source>
        <dbReference type="ARBA" id="ARBA00022692"/>
    </source>
</evidence>
<evidence type="ECO:0000256" key="7">
    <source>
        <dbReference type="SAM" id="Phobius"/>
    </source>
</evidence>
<dbReference type="Proteomes" id="UP000281647">
    <property type="component" value="Unassembled WGS sequence"/>
</dbReference>
<sequence>MRNPFQLGAFQLHMLVQALGTSLSQIILILISPVLTRLYGPEEFGVYGLVLSISTLLAIVITLRVDHGIIVSSTDEQAKNIAIMTLLMALLGGIICSVIGALIAGFLYGFDGTQLLIWSFFGPLVAILTAANRTLTLFNNRLQFFSLVSYARFAQSGCFAAAAIVFGLLSVESYGLIVALALGNLIYVLMLMRHLLPLHGVHKSTAAEIFSANRNFIKFSLPADLVNTLASRMPFILFPIFFGLQETGFLSLAYQVIATPSRFVGKAIGEVFYSHAAREYEKTGTCWQSVKKVAWILILVGLPGFTILLVFAEPLFSLVFGEQWVTSANYTQILTPMLFINFVVSPVSVVFYIAGRQKEDFQWQVSLLVTTSLACCVGIWFGGALSSLVALSASGALMYCIYFGFIQRFAKGNRSKA</sequence>
<evidence type="ECO:0000256" key="1">
    <source>
        <dbReference type="ARBA" id="ARBA00004651"/>
    </source>
</evidence>
<evidence type="ECO:0000256" key="6">
    <source>
        <dbReference type="ARBA" id="ARBA00023136"/>
    </source>
</evidence>
<feature type="transmembrane region" description="Helical" evidence="7">
    <location>
        <begin position="293"/>
        <end position="312"/>
    </location>
</feature>
<feature type="transmembrane region" description="Helical" evidence="7">
    <location>
        <begin position="115"/>
        <end position="135"/>
    </location>
</feature>
<keyword evidence="3" id="KW-1003">Cell membrane</keyword>
<dbReference type="InterPro" id="IPR050833">
    <property type="entry name" value="Poly_Biosynth_Transport"/>
</dbReference>
<protein>
    <recommendedName>
        <fullName evidence="10">Lipopolysaccharide biosynthesis protein</fullName>
    </recommendedName>
</protein>
<keyword evidence="4 7" id="KW-0812">Transmembrane</keyword>
<feature type="transmembrane region" description="Helical" evidence="7">
    <location>
        <begin position="44"/>
        <end position="65"/>
    </location>
</feature>
<evidence type="ECO:0000256" key="5">
    <source>
        <dbReference type="ARBA" id="ARBA00022989"/>
    </source>
</evidence>
<dbReference type="PANTHER" id="PTHR30250:SF10">
    <property type="entry name" value="LIPOPOLYSACCHARIDE BIOSYNTHESIS PROTEIN WZXC"/>
    <property type="match status" value="1"/>
</dbReference>
<feature type="transmembrane region" description="Helical" evidence="7">
    <location>
        <begin position="12"/>
        <end position="32"/>
    </location>
</feature>
<dbReference type="GO" id="GO:0005886">
    <property type="term" value="C:plasma membrane"/>
    <property type="evidence" value="ECO:0007669"/>
    <property type="project" value="UniProtKB-SubCell"/>
</dbReference>
<comment type="similarity">
    <text evidence="2">Belongs to the polysaccharide synthase family.</text>
</comment>
<dbReference type="EMBL" id="RKST01000003">
    <property type="protein sequence ID" value="RUM98855.1"/>
    <property type="molecule type" value="Genomic_DNA"/>
</dbReference>
<dbReference type="AlphaFoldDB" id="A0A432V9S4"/>
<feature type="transmembrane region" description="Helical" evidence="7">
    <location>
        <begin position="86"/>
        <end position="109"/>
    </location>
</feature>
<dbReference type="PANTHER" id="PTHR30250">
    <property type="entry name" value="PST FAMILY PREDICTED COLANIC ACID TRANSPORTER"/>
    <property type="match status" value="1"/>
</dbReference>
<name>A0A432V9S4_9HYPH</name>
<proteinExistence type="inferred from homology"/>
<feature type="transmembrane region" description="Helical" evidence="7">
    <location>
        <begin position="174"/>
        <end position="192"/>
    </location>
</feature>
<evidence type="ECO:0000313" key="8">
    <source>
        <dbReference type="EMBL" id="RUM98855.1"/>
    </source>
</evidence>
<evidence type="ECO:0000256" key="2">
    <source>
        <dbReference type="ARBA" id="ARBA00007430"/>
    </source>
</evidence>
<comment type="subcellular location">
    <subcellularLocation>
        <location evidence="1">Cell membrane</location>
        <topology evidence="1">Multi-pass membrane protein</topology>
    </subcellularLocation>
</comment>
<accession>A0A432V9S4</accession>
<evidence type="ECO:0000313" key="9">
    <source>
        <dbReference type="Proteomes" id="UP000281647"/>
    </source>
</evidence>
<dbReference type="RefSeq" id="WP_128624358.1">
    <property type="nucleotide sequence ID" value="NZ_ML133508.1"/>
</dbReference>
<dbReference type="OrthoDB" id="7605542at2"/>
<feature type="transmembrane region" description="Helical" evidence="7">
    <location>
        <begin position="388"/>
        <end position="406"/>
    </location>
</feature>
<keyword evidence="9" id="KW-1185">Reference proteome</keyword>
<keyword evidence="5 7" id="KW-1133">Transmembrane helix</keyword>
<feature type="transmembrane region" description="Helical" evidence="7">
    <location>
        <begin position="332"/>
        <end position="353"/>
    </location>
</feature>
<organism evidence="8 9">
    <name type="scientific">Borborobacter arsenicus</name>
    <dbReference type="NCBI Taxonomy" id="1851146"/>
    <lineage>
        <taxon>Bacteria</taxon>
        <taxon>Pseudomonadati</taxon>
        <taxon>Pseudomonadota</taxon>
        <taxon>Alphaproteobacteria</taxon>
        <taxon>Hyphomicrobiales</taxon>
        <taxon>Phyllobacteriaceae</taxon>
        <taxon>Borborobacter</taxon>
    </lineage>
</organism>
<dbReference type="Pfam" id="PF13440">
    <property type="entry name" value="Polysacc_synt_3"/>
    <property type="match status" value="1"/>
</dbReference>
<reference evidence="8 9" key="1">
    <citation type="submission" date="2018-11" db="EMBL/GenBank/DDBJ databases">
        <title>Pseudaminobacter arsenicus sp. nov., an arsenic-resistant bacterium isolated from arsenic-rich aquifers.</title>
        <authorList>
            <person name="Mu Y."/>
        </authorList>
    </citation>
    <scope>NUCLEOTIDE SEQUENCE [LARGE SCALE GENOMIC DNA]</scope>
    <source>
        <strain evidence="8 9">CB3</strain>
    </source>
</reference>
<evidence type="ECO:0008006" key="10">
    <source>
        <dbReference type="Google" id="ProtNLM"/>
    </source>
</evidence>
<evidence type="ECO:0000256" key="3">
    <source>
        <dbReference type="ARBA" id="ARBA00022475"/>
    </source>
</evidence>
<feature type="transmembrane region" description="Helical" evidence="7">
    <location>
        <begin position="147"/>
        <end position="168"/>
    </location>
</feature>
<feature type="transmembrane region" description="Helical" evidence="7">
    <location>
        <begin position="365"/>
        <end position="382"/>
    </location>
</feature>
<keyword evidence="6 7" id="KW-0472">Membrane</keyword>